<name>A0ACB9RRB1_9MYRT</name>
<protein>
    <submittedName>
        <fullName evidence="1">Uncharacterized protein</fullName>
    </submittedName>
</protein>
<proteinExistence type="predicted"/>
<evidence type="ECO:0000313" key="1">
    <source>
        <dbReference type="EMBL" id="KAI4380987.1"/>
    </source>
</evidence>
<accession>A0ACB9RRB1</accession>
<organism evidence="1 2">
    <name type="scientific">Melastoma candidum</name>
    <dbReference type="NCBI Taxonomy" id="119954"/>
    <lineage>
        <taxon>Eukaryota</taxon>
        <taxon>Viridiplantae</taxon>
        <taxon>Streptophyta</taxon>
        <taxon>Embryophyta</taxon>
        <taxon>Tracheophyta</taxon>
        <taxon>Spermatophyta</taxon>
        <taxon>Magnoliopsida</taxon>
        <taxon>eudicotyledons</taxon>
        <taxon>Gunneridae</taxon>
        <taxon>Pentapetalae</taxon>
        <taxon>rosids</taxon>
        <taxon>malvids</taxon>
        <taxon>Myrtales</taxon>
        <taxon>Melastomataceae</taxon>
        <taxon>Melastomatoideae</taxon>
        <taxon>Melastomateae</taxon>
        <taxon>Melastoma</taxon>
    </lineage>
</organism>
<sequence length="131" mass="14400">MLGSAPPVCKSACLQFAVDAGCRMVEPLPKSFAGNAYVLASVILTAETLEETTYDELARKVTETKESATDNYVEAYIEPLERSEATTLPALEELTIISDWARMPFHSPEFMGRRVTHRSLTSCRTQTIAGP</sequence>
<reference evidence="2" key="1">
    <citation type="journal article" date="2023" name="Front. Plant Sci.">
        <title>Chromosomal-level genome assembly of Melastoma candidum provides insights into trichome evolution.</title>
        <authorList>
            <person name="Zhong Y."/>
            <person name="Wu W."/>
            <person name="Sun C."/>
            <person name="Zou P."/>
            <person name="Liu Y."/>
            <person name="Dai S."/>
            <person name="Zhou R."/>
        </authorList>
    </citation>
    <scope>NUCLEOTIDE SEQUENCE [LARGE SCALE GENOMIC DNA]</scope>
</reference>
<dbReference type="EMBL" id="CM042882">
    <property type="protein sequence ID" value="KAI4380987.1"/>
    <property type="molecule type" value="Genomic_DNA"/>
</dbReference>
<comment type="caution">
    <text evidence="1">The sequence shown here is derived from an EMBL/GenBank/DDBJ whole genome shotgun (WGS) entry which is preliminary data.</text>
</comment>
<dbReference type="Proteomes" id="UP001057402">
    <property type="component" value="Chromosome 3"/>
</dbReference>
<evidence type="ECO:0000313" key="2">
    <source>
        <dbReference type="Proteomes" id="UP001057402"/>
    </source>
</evidence>
<gene>
    <name evidence="1" type="ORF">MLD38_007107</name>
</gene>
<keyword evidence="2" id="KW-1185">Reference proteome</keyword>